<keyword evidence="2" id="KW-0732">Signal</keyword>
<keyword evidence="4" id="KW-1185">Reference proteome</keyword>
<dbReference type="RefSeq" id="WP_014798075.1">
    <property type="nucleotide sequence ID" value="NC_018018.1"/>
</dbReference>
<dbReference type="HOGENOM" id="CLU_1872383_0_0_10"/>
<feature type="region of interest" description="Disordered" evidence="1">
    <location>
        <begin position="29"/>
        <end position="59"/>
    </location>
</feature>
<proteinExistence type="predicted"/>
<evidence type="ECO:0008006" key="5">
    <source>
        <dbReference type="Google" id="ProtNLM"/>
    </source>
</evidence>
<evidence type="ECO:0000313" key="3">
    <source>
        <dbReference type="EMBL" id="AFM04629.1"/>
    </source>
</evidence>
<feature type="chain" id="PRO_5003686010" description="P pilus assembly/Cpx signaling pathway, periplasmic inhibitor/zinc-resistance associated protein" evidence="2">
    <location>
        <begin position="29"/>
        <end position="136"/>
    </location>
</feature>
<evidence type="ECO:0000313" key="4">
    <source>
        <dbReference type="Proteomes" id="UP000006054"/>
    </source>
</evidence>
<dbReference type="KEGG" id="fli:Fleli_2252"/>
<accession>I4AKZ4</accession>
<dbReference type="OrthoDB" id="853708at2"/>
<evidence type="ECO:0000256" key="1">
    <source>
        <dbReference type="SAM" id="MobiDB-lite"/>
    </source>
</evidence>
<dbReference type="EMBL" id="CP003345">
    <property type="protein sequence ID" value="AFM04629.1"/>
    <property type="molecule type" value="Genomic_DNA"/>
</dbReference>
<dbReference type="eggNOG" id="COG3678">
    <property type="taxonomic scope" value="Bacteria"/>
</dbReference>
<name>I4AKZ4_BERLS</name>
<dbReference type="Proteomes" id="UP000006054">
    <property type="component" value="Chromosome"/>
</dbReference>
<gene>
    <name evidence="3" type="ordered locus">Fleli_2252</name>
</gene>
<reference evidence="4" key="1">
    <citation type="submission" date="2012-06" db="EMBL/GenBank/DDBJ databases">
        <title>The complete genome of Flexibacter litoralis DSM 6794.</title>
        <authorList>
            <person name="Lucas S."/>
            <person name="Copeland A."/>
            <person name="Lapidus A."/>
            <person name="Glavina del Rio T."/>
            <person name="Dalin E."/>
            <person name="Tice H."/>
            <person name="Bruce D."/>
            <person name="Goodwin L."/>
            <person name="Pitluck S."/>
            <person name="Peters L."/>
            <person name="Ovchinnikova G."/>
            <person name="Lu M."/>
            <person name="Kyrpides N."/>
            <person name="Mavromatis K."/>
            <person name="Ivanova N."/>
            <person name="Brettin T."/>
            <person name="Detter J.C."/>
            <person name="Han C."/>
            <person name="Larimer F."/>
            <person name="Land M."/>
            <person name="Hauser L."/>
            <person name="Markowitz V."/>
            <person name="Cheng J.-F."/>
            <person name="Hugenholtz P."/>
            <person name="Woyke T."/>
            <person name="Wu D."/>
            <person name="Spring S."/>
            <person name="Lang E."/>
            <person name="Kopitz M."/>
            <person name="Brambilla E."/>
            <person name="Klenk H.-P."/>
            <person name="Eisen J.A."/>
        </authorList>
    </citation>
    <scope>NUCLEOTIDE SEQUENCE [LARGE SCALE GENOMIC DNA]</scope>
    <source>
        <strain evidence="4">ATCC 23117 / DSM 6794 / NBRC 15988 / NCIMB 1366 / Sio-4</strain>
    </source>
</reference>
<protein>
    <recommendedName>
        <fullName evidence="5">P pilus assembly/Cpx signaling pathway, periplasmic inhibitor/zinc-resistance associated protein</fullName>
    </recommendedName>
</protein>
<sequence precursor="true">MKTQKNLMSKIALLSLLFFFVGMTTTFAQKRGGKGKGGDNGTPTEKAEKRSQKWKTEFSLNDTQTSELKTAIEKQITANDALKEEKSPETREKRKAIMTEFDAEVKAIFTTEQYSAYEKMTEEKKNNKGGKKGKRG</sequence>
<evidence type="ECO:0000256" key="2">
    <source>
        <dbReference type="SAM" id="SignalP"/>
    </source>
</evidence>
<feature type="signal peptide" evidence="2">
    <location>
        <begin position="1"/>
        <end position="28"/>
    </location>
</feature>
<feature type="compositionally biased region" description="Basic and acidic residues" evidence="1">
    <location>
        <begin position="45"/>
        <end position="56"/>
    </location>
</feature>
<dbReference type="AlphaFoldDB" id="I4AKZ4"/>
<organism evidence="3 4">
    <name type="scientific">Bernardetia litoralis (strain ATCC 23117 / DSM 6794 / NBRC 15988 / NCIMB 1366 / Fx l1 / Sio-4)</name>
    <name type="common">Flexibacter litoralis</name>
    <dbReference type="NCBI Taxonomy" id="880071"/>
    <lineage>
        <taxon>Bacteria</taxon>
        <taxon>Pseudomonadati</taxon>
        <taxon>Bacteroidota</taxon>
        <taxon>Cytophagia</taxon>
        <taxon>Cytophagales</taxon>
        <taxon>Bernardetiaceae</taxon>
        <taxon>Bernardetia</taxon>
    </lineage>
</organism>